<gene>
    <name evidence="5" type="ORF">C9374_007199</name>
</gene>
<feature type="domain" description="AMP-binding enzyme C-terminal" evidence="3">
    <location>
        <begin position="617"/>
        <end position="697"/>
    </location>
</feature>
<dbReference type="Pfam" id="PF16177">
    <property type="entry name" value="ACAS_N"/>
    <property type="match status" value="1"/>
</dbReference>
<dbReference type="Pfam" id="PF13193">
    <property type="entry name" value="AMP-binding_C"/>
    <property type="match status" value="1"/>
</dbReference>
<evidence type="ECO:0000313" key="6">
    <source>
        <dbReference type="Proteomes" id="UP000816034"/>
    </source>
</evidence>
<accession>A0AA88KPX5</accession>
<evidence type="ECO:0008006" key="7">
    <source>
        <dbReference type="Google" id="ProtNLM"/>
    </source>
</evidence>
<dbReference type="InterPro" id="IPR020845">
    <property type="entry name" value="AMP-binding_CS"/>
</dbReference>
<dbReference type="InterPro" id="IPR032387">
    <property type="entry name" value="ACAS_N"/>
</dbReference>
<reference evidence="5 6" key="1">
    <citation type="journal article" date="2018" name="BMC Genomics">
        <title>The genome of Naegleria lovaniensis, the basis for a comparative approach to unravel pathogenicity factors of the human pathogenic amoeba N. fowleri.</title>
        <authorList>
            <person name="Liechti N."/>
            <person name="Schurch N."/>
            <person name="Bruggmann R."/>
            <person name="Wittwer M."/>
        </authorList>
    </citation>
    <scope>NUCLEOTIDE SEQUENCE [LARGE SCALE GENOMIC DNA]</scope>
    <source>
        <strain evidence="5 6">ATCC 30569</strain>
    </source>
</reference>
<dbReference type="PANTHER" id="PTHR43347:SF3">
    <property type="entry name" value="ACYL-COA SYNTHETASE SHORT-CHAIN FAMILY MEMBER 3, MITOCHONDRIAL"/>
    <property type="match status" value="1"/>
</dbReference>
<evidence type="ECO:0000313" key="5">
    <source>
        <dbReference type="EMBL" id="KAG2393668.1"/>
    </source>
</evidence>
<name>A0AA88KPX5_NAELO</name>
<evidence type="ECO:0000259" key="3">
    <source>
        <dbReference type="Pfam" id="PF13193"/>
    </source>
</evidence>
<dbReference type="PROSITE" id="PS00455">
    <property type="entry name" value="AMP_BINDING"/>
    <property type="match status" value="1"/>
</dbReference>
<dbReference type="Proteomes" id="UP000816034">
    <property type="component" value="Unassembled WGS sequence"/>
</dbReference>
<dbReference type="Pfam" id="PF00501">
    <property type="entry name" value="AMP-binding"/>
    <property type="match status" value="1"/>
</dbReference>
<dbReference type="RefSeq" id="XP_044555562.1">
    <property type="nucleotide sequence ID" value="XM_044697143.1"/>
</dbReference>
<evidence type="ECO:0000259" key="2">
    <source>
        <dbReference type="Pfam" id="PF00501"/>
    </source>
</evidence>
<dbReference type="AlphaFoldDB" id="A0AA88KPX5"/>
<organism evidence="5 6">
    <name type="scientific">Naegleria lovaniensis</name>
    <name type="common">Amoeba</name>
    <dbReference type="NCBI Taxonomy" id="51637"/>
    <lineage>
        <taxon>Eukaryota</taxon>
        <taxon>Discoba</taxon>
        <taxon>Heterolobosea</taxon>
        <taxon>Tetramitia</taxon>
        <taxon>Eutetramitia</taxon>
        <taxon>Vahlkampfiidae</taxon>
        <taxon>Naegleria</taxon>
    </lineage>
</organism>
<dbReference type="GO" id="GO:0050218">
    <property type="term" value="F:propionate-CoA ligase activity"/>
    <property type="evidence" value="ECO:0007669"/>
    <property type="project" value="TreeGrafter"/>
</dbReference>
<evidence type="ECO:0000259" key="4">
    <source>
        <dbReference type="Pfam" id="PF16177"/>
    </source>
</evidence>
<comment type="similarity">
    <text evidence="1">Belongs to the ATP-dependent AMP-binding enzyme family.</text>
</comment>
<protein>
    <recommendedName>
        <fullName evidence="7">Propionate--CoA ligase</fullName>
    </recommendedName>
</protein>
<feature type="domain" description="AMP-dependent synthetase/ligase" evidence="2">
    <location>
        <begin position="144"/>
        <end position="527"/>
    </location>
</feature>
<dbReference type="GeneID" id="68099653"/>
<proteinExistence type="inferred from homology"/>
<dbReference type="SUPFAM" id="SSF56801">
    <property type="entry name" value="Acetyl-CoA synthetase-like"/>
    <property type="match status" value="1"/>
</dbReference>
<dbReference type="PANTHER" id="PTHR43347">
    <property type="entry name" value="ACYL-COA SYNTHETASE"/>
    <property type="match status" value="1"/>
</dbReference>
<keyword evidence="6" id="KW-1185">Reference proteome</keyword>
<dbReference type="Gene3D" id="3.30.300.30">
    <property type="match status" value="1"/>
</dbReference>
<dbReference type="InterPro" id="IPR025110">
    <property type="entry name" value="AMP-bd_C"/>
</dbReference>
<comment type="caution">
    <text evidence="5">The sequence shown here is derived from an EMBL/GenBank/DDBJ whole genome shotgun (WGS) entry which is preliminary data.</text>
</comment>
<dbReference type="InterPro" id="IPR000873">
    <property type="entry name" value="AMP-dep_synth/lig_dom"/>
</dbReference>
<dbReference type="InterPro" id="IPR042099">
    <property type="entry name" value="ANL_N_sf"/>
</dbReference>
<feature type="domain" description="Acetyl-coenzyme A synthetase N-terminal" evidence="4">
    <location>
        <begin position="94"/>
        <end position="136"/>
    </location>
</feature>
<evidence type="ECO:0000256" key="1">
    <source>
        <dbReference type="ARBA" id="ARBA00006432"/>
    </source>
</evidence>
<dbReference type="InterPro" id="IPR045851">
    <property type="entry name" value="AMP-bd_C_sf"/>
</dbReference>
<dbReference type="EMBL" id="PYSW02000002">
    <property type="protein sequence ID" value="KAG2393668.1"/>
    <property type="molecule type" value="Genomic_DNA"/>
</dbReference>
<dbReference type="Gene3D" id="3.40.50.12780">
    <property type="entry name" value="N-terminal domain of ligase-like"/>
    <property type="match status" value="1"/>
</dbReference>
<sequence length="742" mass="82050">MIKSRAVVGLSPPLQAIINNENKSLTCSLLACASLNRSNARKSSPMKMSSSFRNFHFNTMVNTTTKSKLPIYDIPVSFEESYKMSIDFVNGGAEKFWATQAAQLSWIKPYQRVLNNDNPPFIKWFEGGEINACYNCLDVHVEAGKGDRIAFIYDSPVSTNHNNGQPVVQKITYAKLLENVQLLSNVLKTKFNIQRGDRVVIYMPMVPQALEAMLACQRVGAIHSVVFGGFQAHELAIRIQDAQPKLVISASHGLEGMNKVIDYKVILDEAFEKAGNAAVGLKSLVYQRTFLPKVTLKEGRDYDWDSMVYAKDNKPMKEVVPVPSDDPMYLLYTSGSTGKPKGVVRPLAAHLVALKWSMNAVFGMNEGDTFLATSDLGWVVGSSYICYGPLLKGCTSILYEGKPVGTPDASAIWRVISQHGVNVIFIAPTGVRAIKKEDITGQHIKSFDLSALRALFVAGERCDTNTLFWLQQHTNRPIIDNYWQTETGSPICSVMLGYEKDYSKIKVAPGSCNKPVHGWNIKILPIEQADKGDDATLLSELAAHNEGYIVAKCPLPPGVMSTLWGNPQRFVEGYFKTFNGYYKTGDAGHMDAQGNLYVMTRTDDIINVSAHRLSTAEIEEILLSLPQVAEAAVVGVHDDLKGQVPLGFVVLNEQYKNVPRMEIEKKCIEIIRKEIGPIAVFKIVIVCPKLPKTRSGKVLRGILRHMADGEPFAFPSTIEDASVLDEIKTILAQHGLPKTKTD</sequence>